<protein>
    <submittedName>
        <fullName evidence="1">Uncharacterized protein</fullName>
    </submittedName>
</protein>
<dbReference type="AlphaFoldDB" id="A0A9P4S3A2"/>
<evidence type="ECO:0000313" key="2">
    <source>
        <dbReference type="Proteomes" id="UP000799429"/>
    </source>
</evidence>
<proteinExistence type="predicted"/>
<evidence type="ECO:0000313" key="1">
    <source>
        <dbReference type="EMBL" id="KAF2834895.1"/>
    </source>
</evidence>
<accession>A0A9P4S3A2</accession>
<reference evidence="1" key="1">
    <citation type="journal article" date="2020" name="Stud. Mycol.">
        <title>101 Dothideomycetes genomes: a test case for predicting lifestyles and emergence of pathogens.</title>
        <authorList>
            <person name="Haridas S."/>
            <person name="Albert R."/>
            <person name="Binder M."/>
            <person name="Bloem J."/>
            <person name="Labutti K."/>
            <person name="Salamov A."/>
            <person name="Andreopoulos B."/>
            <person name="Baker S."/>
            <person name="Barry K."/>
            <person name="Bills G."/>
            <person name="Bluhm B."/>
            <person name="Cannon C."/>
            <person name="Castanera R."/>
            <person name="Culley D."/>
            <person name="Daum C."/>
            <person name="Ezra D."/>
            <person name="Gonzalez J."/>
            <person name="Henrissat B."/>
            <person name="Kuo A."/>
            <person name="Liang C."/>
            <person name="Lipzen A."/>
            <person name="Lutzoni F."/>
            <person name="Magnuson J."/>
            <person name="Mondo S."/>
            <person name="Nolan M."/>
            <person name="Ohm R."/>
            <person name="Pangilinan J."/>
            <person name="Park H.-J."/>
            <person name="Ramirez L."/>
            <person name="Alfaro M."/>
            <person name="Sun H."/>
            <person name="Tritt A."/>
            <person name="Yoshinaga Y."/>
            <person name="Zwiers L.-H."/>
            <person name="Turgeon B."/>
            <person name="Goodwin S."/>
            <person name="Spatafora J."/>
            <person name="Crous P."/>
            <person name="Grigoriev I."/>
        </authorList>
    </citation>
    <scope>NUCLEOTIDE SEQUENCE</scope>
    <source>
        <strain evidence="1">CBS 101060</strain>
    </source>
</reference>
<gene>
    <name evidence="1" type="ORF">M501DRAFT_989286</name>
</gene>
<organism evidence="1 2">
    <name type="scientific">Patellaria atrata CBS 101060</name>
    <dbReference type="NCBI Taxonomy" id="1346257"/>
    <lineage>
        <taxon>Eukaryota</taxon>
        <taxon>Fungi</taxon>
        <taxon>Dikarya</taxon>
        <taxon>Ascomycota</taxon>
        <taxon>Pezizomycotina</taxon>
        <taxon>Dothideomycetes</taxon>
        <taxon>Dothideomycetes incertae sedis</taxon>
        <taxon>Patellariales</taxon>
        <taxon>Patellariaceae</taxon>
        <taxon>Patellaria</taxon>
    </lineage>
</organism>
<dbReference type="EMBL" id="MU006113">
    <property type="protein sequence ID" value="KAF2834895.1"/>
    <property type="molecule type" value="Genomic_DNA"/>
</dbReference>
<dbReference type="Proteomes" id="UP000799429">
    <property type="component" value="Unassembled WGS sequence"/>
</dbReference>
<comment type="caution">
    <text evidence="1">The sequence shown here is derived from an EMBL/GenBank/DDBJ whole genome shotgun (WGS) entry which is preliminary data.</text>
</comment>
<sequence>MYILPPNILYKENTTNSTYFEMRKKRTGDGTPFIEIYCNSGDEDKRIAELEICIELVSMKSIDRGRMPFSDFKKCLIRKDFDEGYKQKDIDTFSETPDWPKSMIVQFALPDHTGDRRTGHENYFPCACSLEDICHYLSMHCAPFAKKTTILWPVYHTKSLFSRTKEELVDSESFPRLKESDKRYLKHPKK</sequence>
<keyword evidence="2" id="KW-1185">Reference proteome</keyword>
<name>A0A9P4S3A2_9PEZI</name>